<dbReference type="InterPro" id="IPR036477">
    <property type="entry name" value="Formyl_transf_N_sf"/>
</dbReference>
<organism evidence="6 7">
    <name type="scientific">Desulfonema ishimotonii</name>
    <dbReference type="NCBI Taxonomy" id="45657"/>
    <lineage>
        <taxon>Bacteria</taxon>
        <taxon>Pseudomonadati</taxon>
        <taxon>Thermodesulfobacteriota</taxon>
        <taxon>Desulfobacteria</taxon>
        <taxon>Desulfobacterales</taxon>
        <taxon>Desulfococcaceae</taxon>
        <taxon>Desulfonema</taxon>
    </lineage>
</organism>
<keyword evidence="2 4" id="KW-0808">Transferase</keyword>
<dbReference type="Gene3D" id="3.40.50.170">
    <property type="entry name" value="Formyl transferase, N-terminal domain"/>
    <property type="match status" value="1"/>
</dbReference>
<keyword evidence="3 4" id="KW-0658">Purine biosynthesis</keyword>
<evidence type="ECO:0000313" key="6">
    <source>
        <dbReference type="EMBL" id="GBC59702.1"/>
    </source>
</evidence>
<dbReference type="PANTHER" id="PTHR43369:SF2">
    <property type="entry name" value="PHOSPHORIBOSYLGLYCINAMIDE FORMYLTRANSFERASE"/>
    <property type="match status" value="1"/>
</dbReference>
<comment type="caution">
    <text evidence="4">Lacks conserved residue(s) required for the propagation of feature annotation.</text>
</comment>
<evidence type="ECO:0000256" key="1">
    <source>
        <dbReference type="ARBA" id="ARBA00005054"/>
    </source>
</evidence>
<comment type="function">
    <text evidence="4">Catalyzes the transfer of a formyl group from 10-formyltetrahydrofolate to 5-phospho-ribosyl-glycinamide (GAR), producing 5-phospho-ribosyl-N-formylglycinamide (FGAR) and tetrahydrofolate.</text>
</comment>
<reference evidence="7" key="1">
    <citation type="submission" date="2017-11" db="EMBL/GenBank/DDBJ databases">
        <authorList>
            <person name="Watanabe M."/>
            <person name="Kojima H."/>
        </authorList>
    </citation>
    <scope>NUCLEOTIDE SEQUENCE [LARGE SCALE GENOMIC DNA]</scope>
    <source>
        <strain evidence="7">Tokyo 01</strain>
    </source>
</reference>
<dbReference type="EC" id="2.1.2.2" evidence="4"/>
<reference evidence="7" key="2">
    <citation type="submission" date="2019-01" db="EMBL/GenBank/DDBJ databases">
        <title>Genome sequence of Desulfonema ishimotonii strain Tokyo 01.</title>
        <authorList>
            <person name="Fukui M."/>
        </authorList>
    </citation>
    <scope>NUCLEOTIDE SEQUENCE [LARGE SCALE GENOMIC DNA]</scope>
    <source>
        <strain evidence="7">Tokyo 01</strain>
    </source>
</reference>
<evidence type="ECO:0000259" key="5">
    <source>
        <dbReference type="Pfam" id="PF00551"/>
    </source>
</evidence>
<dbReference type="OrthoDB" id="9806170at2"/>
<feature type="binding site" evidence="4">
    <location>
        <position position="101"/>
    </location>
    <ligand>
        <name>(6R)-10-formyltetrahydrofolate</name>
        <dbReference type="ChEBI" id="CHEBI:195366"/>
    </ligand>
</feature>
<feature type="binding site" evidence="4">
    <location>
        <position position="156"/>
    </location>
    <ligand>
        <name>(6R)-10-formyltetrahydrofolate</name>
        <dbReference type="ChEBI" id="CHEBI:195366"/>
    </ligand>
</feature>
<dbReference type="GO" id="GO:0006189">
    <property type="term" value="P:'de novo' IMP biosynthetic process"/>
    <property type="evidence" value="ECO:0007669"/>
    <property type="project" value="UniProtKB-UniRule"/>
</dbReference>
<feature type="domain" description="Formyl transferase N-terminal" evidence="5">
    <location>
        <begin position="6"/>
        <end position="230"/>
    </location>
</feature>
<name>A0A401FRV4_9BACT</name>
<sequence length="268" mass="28931">MGKKIRIGALISGGGTNLQAIIDACEAGEIDGEMVFVGSDSPGAYGLERAEKYGIPTFTVDYKAIIRAGGTPEGLTLPDDFDIGKAAAQQSLFTSEKDSARVRAFLSTRAAAEAGLLEAMAPYPFDLLVLAGFMRNLTPYFIDRVNTDPDRPRIMNIHPALLPAFPGVDGYGDTFRYGCKVGGCTVHFIDYGEDSGPIIGQKVFAIEEGDTLEQVKVKGLSLEWALYPECIRLFARNRLKVVRTAHVLENGKTMVRAVVKILPKGVAV</sequence>
<dbReference type="InterPro" id="IPR004607">
    <property type="entry name" value="GART"/>
</dbReference>
<dbReference type="NCBIfam" id="TIGR00639">
    <property type="entry name" value="PurN"/>
    <property type="match status" value="1"/>
</dbReference>
<evidence type="ECO:0000256" key="3">
    <source>
        <dbReference type="ARBA" id="ARBA00022755"/>
    </source>
</evidence>
<accession>A0A401FRV4</accession>
<dbReference type="CDD" id="cd08645">
    <property type="entry name" value="FMT_core_GART"/>
    <property type="match status" value="1"/>
</dbReference>
<dbReference type="InterPro" id="IPR002376">
    <property type="entry name" value="Formyl_transf_N"/>
</dbReference>
<dbReference type="UniPathway" id="UPA00074">
    <property type="reaction ID" value="UER00126"/>
</dbReference>
<feature type="active site" description="Proton donor" evidence="4">
    <location>
        <position position="158"/>
    </location>
</feature>
<dbReference type="PANTHER" id="PTHR43369">
    <property type="entry name" value="PHOSPHORIBOSYLGLYCINAMIDE FORMYLTRANSFERASE"/>
    <property type="match status" value="1"/>
</dbReference>
<comment type="catalytic activity">
    <reaction evidence="4">
        <text>N(1)-(5-phospho-beta-D-ribosyl)glycinamide + (6R)-10-formyltetrahydrofolate = N(2)-formyl-N(1)-(5-phospho-beta-D-ribosyl)glycinamide + (6S)-5,6,7,8-tetrahydrofolate + H(+)</text>
        <dbReference type="Rhea" id="RHEA:15053"/>
        <dbReference type="ChEBI" id="CHEBI:15378"/>
        <dbReference type="ChEBI" id="CHEBI:57453"/>
        <dbReference type="ChEBI" id="CHEBI:143788"/>
        <dbReference type="ChEBI" id="CHEBI:147286"/>
        <dbReference type="ChEBI" id="CHEBI:195366"/>
        <dbReference type="EC" id="2.1.2.2"/>
    </reaction>
</comment>
<keyword evidence="7" id="KW-1185">Reference proteome</keyword>
<dbReference type="SUPFAM" id="SSF53328">
    <property type="entry name" value="Formyltransferase"/>
    <property type="match status" value="1"/>
</dbReference>
<dbReference type="AlphaFoldDB" id="A0A401FRV4"/>
<dbReference type="EMBL" id="BEXT01000001">
    <property type="protein sequence ID" value="GBC59702.1"/>
    <property type="molecule type" value="Genomic_DNA"/>
</dbReference>
<evidence type="ECO:0000313" key="7">
    <source>
        <dbReference type="Proteomes" id="UP000288096"/>
    </source>
</evidence>
<gene>
    <name evidence="4" type="primary">purN</name>
    <name evidence="6" type="ORF">DENIS_0643</name>
</gene>
<evidence type="ECO:0000256" key="4">
    <source>
        <dbReference type="HAMAP-Rule" id="MF_01930"/>
    </source>
</evidence>
<comment type="caution">
    <text evidence="6">The sequence shown here is derived from an EMBL/GenBank/DDBJ whole genome shotgun (WGS) entry which is preliminary data.</text>
</comment>
<feature type="site" description="Raises pKa of active site His" evidence="4">
    <location>
        <position position="194"/>
    </location>
</feature>
<dbReference type="HAMAP" id="MF_01930">
    <property type="entry name" value="PurN"/>
    <property type="match status" value="1"/>
</dbReference>
<comment type="similarity">
    <text evidence="4">Belongs to the GART family.</text>
</comment>
<dbReference type="GO" id="GO:0004644">
    <property type="term" value="F:phosphoribosylglycinamide formyltransferase activity"/>
    <property type="evidence" value="ECO:0007669"/>
    <property type="project" value="UniProtKB-UniRule"/>
</dbReference>
<evidence type="ECO:0000256" key="2">
    <source>
        <dbReference type="ARBA" id="ARBA00022679"/>
    </source>
</evidence>
<feature type="binding site" evidence="4">
    <location>
        <begin position="15"/>
        <end position="17"/>
    </location>
    <ligand>
        <name>N(1)-(5-phospho-beta-D-ribosyl)glycinamide</name>
        <dbReference type="ChEBI" id="CHEBI:143788"/>
    </ligand>
</feature>
<proteinExistence type="inferred from homology"/>
<dbReference type="Pfam" id="PF00551">
    <property type="entry name" value="Formyl_trans_N"/>
    <property type="match status" value="1"/>
</dbReference>
<protein>
    <recommendedName>
        <fullName evidence="4">Phosphoribosylglycinamide formyltransferase</fullName>
        <ecNumber evidence="4">2.1.2.2</ecNumber>
    </recommendedName>
    <alternativeName>
        <fullName evidence="4">5'-phosphoribosylglycinamide transformylase</fullName>
    </alternativeName>
    <alternativeName>
        <fullName evidence="4">GAR transformylase</fullName>
        <shortName evidence="4">GART</shortName>
    </alternativeName>
</protein>
<dbReference type="RefSeq" id="WP_124327194.1">
    <property type="nucleotide sequence ID" value="NZ_BEXT01000001.1"/>
</dbReference>
<dbReference type="Proteomes" id="UP000288096">
    <property type="component" value="Unassembled WGS sequence"/>
</dbReference>
<dbReference type="GO" id="GO:0005829">
    <property type="term" value="C:cytosol"/>
    <property type="evidence" value="ECO:0007669"/>
    <property type="project" value="TreeGrafter"/>
</dbReference>
<comment type="pathway">
    <text evidence="1 4">Purine metabolism; IMP biosynthesis via de novo pathway; N(2)-formyl-N(1)-(5-phospho-D-ribosyl)glycinamide from N(1)-(5-phospho-D-ribosyl)glycinamide (10-formyl THF route): step 1/1.</text>
</comment>